<keyword evidence="1" id="KW-0732">Signal</keyword>
<proteinExistence type="predicted"/>
<gene>
    <name evidence="2" type="ORF">BLNAU_14408</name>
</gene>
<dbReference type="EMBL" id="JARBJD010000131">
    <property type="protein sequence ID" value="KAK2950737.1"/>
    <property type="molecule type" value="Genomic_DNA"/>
</dbReference>
<feature type="chain" id="PRO_5045986399" evidence="1">
    <location>
        <begin position="17"/>
        <end position="458"/>
    </location>
</feature>
<organism evidence="2 3">
    <name type="scientific">Blattamonas nauphoetae</name>
    <dbReference type="NCBI Taxonomy" id="2049346"/>
    <lineage>
        <taxon>Eukaryota</taxon>
        <taxon>Metamonada</taxon>
        <taxon>Preaxostyla</taxon>
        <taxon>Oxymonadida</taxon>
        <taxon>Blattamonas</taxon>
    </lineage>
</organism>
<evidence type="ECO:0000313" key="2">
    <source>
        <dbReference type="EMBL" id="KAK2950737.1"/>
    </source>
</evidence>
<evidence type="ECO:0000256" key="1">
    <source>
        <dbReference type="SAM" id="SignalP"/>
    </source>
</evidence>
<reference evidence="2 3" key="1">
    <citation type="journal article" date="2022" name="bioRxiv">
        <title>Genomics of Preaxostyla Flagellates Illuminates Evolutionary Transitions and the Path Towards Mitochondrial Loss.</title>
        <authorList>
            <person name="Novak L.V.F."/>
            <person name="Treitli S.C."/>
            <person name="Pyrih J."/>
            <person name="Halakuc P."/>
            <person name="Pipaliya S.V."/>
            <person name="Vacek V."/>
            <person name="Brzon O."/>
            <person name="Soukal P."/>
            <person name="Eme L."/>
            <person name="Dacks J.B."/>
            <person name="Karnkowska A."/>
            <person name="Elias M."/>
            <person name="Hampl V."/>
        </authorList>
    </citation>
    <scope>NUCLEOTIDE SEQUENCE [LARGE SCALE GENOMIC DNA]</scope>
    <source>
        <strain evidence="2">NAU3</strain>
        <tissue evidence="2">Gut</tissue>
    </source>
</reference>
<comment type="caution">
    <text evidence="2">The sequence shown here is derived from an EMBL/GenBank/DDBJ whole genome shotgun (WGS) entry which is preliminary data.</text>
</comment>
<evidence type="ECO:0000313" key="3">
    <source>
        <dbReference type="Proteomes" id="UP001281761"/>
    </source>
</evidence>
<sequence>MIPLSLLVCFLQSISAVTSRTPPPTNVKSLLNTLSNTPAPKWNEIRLASIPEGTYLGNNIKIMNRCLELSGERTNQKSLPGTRIILQSGSENSRNEDKFKTSSDETCIFSLTNSTLSLDSLRISLIANSEEGRQLQNEAGTPRLAIVSRSMMTISESRIEVSPWTSAIVISSSPFQESGTESSVVVQKCSISNDIGEIRGFVETLAFPDDHRSVSVSILGCSFDSFGILGKDEVGISLTRPAQKNVDEVGTISSSLIGCSFENMSSIGSSSQPQLSHLNQKMLGCVVSLTRSHLSGSTIRDVNNGGSILCSNSSFSSLLSSPNIDTEQPSVTLPEPGVYPEQFEDGTEYSFTASSGTEESTASFSHCRFISDETSGGTGGLCVRIDRDRTLTLQDCSFIECSSDQFGGALWVVRSPSCVLIDCLVQDCYSPASGAIHFKPLHEIPSSITLTRVAFTGI</sequence>
<keyword evidence="3" id="KW-1185">Reference proteome</keyword>
<dbReference type="Proteomes" id="UP001281761">
    <property type="component" value="Unassembled WGS sequence"/>
</dbReference>
<protein>
    <submittedName>
        <fullName evidence="2">Uncharacterized protein</fullName>
    </submittedName>
</protein>
<feature type="signal peptide" evidence="1">
    <location>
        <begin position="1"/>
        <end position="16"/>
    </location>
</feature>
<name>A0ABQ9XE43_9EUKA</name>
<accession>A0ABQ9XE43</accession>